<dbReference type="Pfam" id="PF13692">
    <property type="entry name" value="Glyco_trans_1_4"/>
    <property type="match status" value="1"/>
</dbReference>
<evidence type="ECO:0000259" key="4">
    <source>
        <dbReference type="Pfam" id="PF13579"/>
    </source>
</evidence>
<evidence type="ECO:0000313" key="6">
    <source>
        <dbReference type="Proteomes" id="UP000199301"/>
    </source>
</evidence>
<dbReference type="STRING" id="995062.SAMN04489718_1824"/>
<protein>
    <submittedName>
        <fullName evidence="5">Glycosyltransferase involved in cell wall bisynthesis</fullName>
    </submittedName>
</protein>
<dbReference type="InterPro" id="IPR050194">
    <property type="entry name" value="Glycosyltransferase_grp1"/>
</dbReference>
<evidence type="ECO:0000256" key="2">
    <source>
        <dbReference type="ARBA" id="ARBA00022679"/>
    </source>
</evidence>
<dbReference type="Proteomes" id="UP000199301">
    <property type="component" value="Unassembled WGS sequence"/>
</dbReference>
<dbReference type="AlphaFoldDB" id="A0A1H1D0N3"/>
<dbReference type="PANTHER" id="PTHR45947">
    <property type="entry name" value="SULFOQUINOVOSYL TRANSFERASE SQD2"/>
    <property type="match status" value="1"/>
</dbReference>
<dbReference type="GO" id="GO:0016757">
    <property type="term" value="F:glycosyltransferase activity"/>
    <property type="evidence" value="ECO:0007669"/>
    <property type="project" value="UniProtKB-KW"/>
</dbReference>
<proteinExistence type="predicted"/>
<evidence type="ECO:0000313" key="5">
    <source>
        <dbReference type="EMBL" id="SDQ69708.1"/>
    </source>
</evidence>
<name>A0A1H1D0N3_9ACTN</name>
<keyword evidence="6" id="KW-1185">Reference proteome</keyword>
<dbReference type="Gene3D" id="3.40.50.2000">
    <property type="entry name" value="Glycogen Phosphorylase B"/>
    <property type="match status" value="2"/>
</dbReference>
<dbReference type="GO" id="GO:1901137">
    <property type="term" value="P:carbohydrate derivative biosynthetic process"/>
    <property type="evidence" value="ECO:0007669"/>
    <property type="project" value="UniProtKB-ARBA"/>
</dbReference>
<dbReference type="PANTHER" id="PTHR45947:SF3">
    <property type="entry name" value="SULFOQUINOVOSYL TRANSFERASE SQD2"/>
    <property type="match status" value="1"/>
</dbReference>
<dbReference type="InterPro" id="IPR028098">
    <property type="entry name" value="Glyco_trans_4-like_N"/>
</dbReference>
<gene>
    <name evidence="5" type="ORF">SAMN04489718_1824</name>
</gene>
<keyword evidence="2 5" id="KW-0808">Transferase</keyword>
<dbReference type="SUPFAM" id="SSF53756">
    <property type="entry name" value="UDP-Glycosyltransferase/glycogen phosphorylase"/>
    <property type="match status" value="1"/>
</dbReference>
<sequence>MRVAMLGTRGVPARYGGFETCVEEVGGRLARMGHEVTVYCRDRGAERTTEHRGMRLVRLPALRRKSLETLSHTGLSVGHALRERPDVALVFNAANAPFLPLLRARGIPVATHVDGLEWKRAKWAGAGARYYRAAESLAVRWSDALISDSRGIQHYYAERFGVKSDYIPYGAPVLDTVGADGLAEYGLRAGEYHLMVARFEPENHLGLAVAGYLRSGARHPLVIVGTAPYSDAYTARVRKLADGGSGVRLVGAVWDQRTLNQLYANALTYVHGHSVGGTNPSLLRAMGAATSVSAFDVEFNREVLGPHGAYFTDAESLAECFDRAEERPQDTLDRGRAQVAELAEHYDWDLVARGYAELAERLSSSGTSSGGGNAARSPGASNPRAAGVRRWMWNKGVRRR</sequence>
<evidence type="ECO:0000256" key="1">
    <source>
        <dbReference type="ARBA" id="ARBA00022676"/>
    </source>
</evidence>
<dbReference type="Pfam" id="PF13579">
    <property type="entry name" value="Glyco_trans_4_4"/>
    <property type="match status" value="1"/>
</dbReference>
<evidence type="ECO:0000256" key="3">
    <source>
        <dbReference type="SAM" id="MobiDB-lite"/>
    </source>
</evidence>
<accession>A0A1H1D0N3</accession>
<feature type="domain" description="Glycosyltransferase subfamily 4-like N-terminal" evidence="4">
    <location>
        <begin position="16"/>
        <end position="169"/>
    </location>
</feature>
<feature type="region of interest" description="Disordered" evidence="3">
    <location>
        <begin position="363"/>
        <end position="385"/>
    </location>
</feature>
<reference evidence="6" key="1">
    <citation type="submission" date="2016-10" db="EMBL/GenBank/DDBJ databases">
        <authorList>
            <person name="Varghese N."/>
            <person name="Submissions S."/>
        </authorList>
    </citation>
    <scope>NUCLEOTIDE SEQUENCE [LARGE SCALE GENOMIC DNA]</scope>
    <source>
        <strain evidence="6">DSM 45459</strain>
    </source>
</reference>
<keyword evidence="1" id="KW-0328">Glycosyltransferase</keyword>
<dbReference type="EMBL" id="FNKO01000002">
    <property type="protein sequence ID" value="SDQ69708.1"/>
    <property type="molecule type" value="Genomic_DNA"/>
</dbReference>
<organism evidence="5 6">
    <name type="scientific">Actinopolyspora saharensis</name>
    <dbReference type="NCBI Taxonomy" id="995062"/>
    <lineage>
        <taxon>Bacteria</taxon>
        <taxon>Bacillati</taxon>
        <taxon>Actinomycetota</taxon>
        <taxon>Actinomycetes</taxon>
        <taxon>Actinopolysporales</taxon>
        <taxon>Actinopolysporaceae</taxon>
        <taxon>Actinopolyspora</taxon>
    </lineage>
</organism>